<evidence type="ECO:0008006" key="5">
    <source>
        <dbReference type="Google" id="ProtNLM"/>
    </source>
</evidence>
<dbReference type="SUPFAM" id="SSF53254">
    <property type="entry name" value="Phosphoglycerate mutase-like"/>
    <property type="match status" value="1"/>
</dbReference>
<organism evidence="3 4">
    <name type="scientific">Pseudomonas fluorescens</name>
    <dbReference type="NCBI Taxonomy" id="294"/>
    <lineage>
        <taxon>Bacteria</taxon>
        <taxon>Pseudomonadati</taxon>
        <taxon>Pseudomonadota</taxon>
        <taxon>Gammaproteobacteria</taxon>
        <taxon>Pseudomonadales</taxon>
        <taxon>Pseudomonadaceae</taxon>
        <taxon>Pseudomonas</taxon>
    </lineage>
</organism>
<name>A0A5E7SG83_PSEFL</name>
<dbReference type="PROSITE" id="PS00175">
    <property type="entry name" value="PG_MUTASE"/>
    <property type="match status" value="1"/>
</dbReference>
<dbReference type="GO" id="GO:0005737">
    <property type="term" value="C:cytoplasm"/>
    <property type="evidence" value="ECO:0007669"/>
    <property type="project" value="TreeGrafter"/>
</dbReference>
<dbReference type="Pfam" id="PF00300">
    <property type="entry name" value="His_Phos_1"/>
    <property type="match status" value="1"/>
</dbReference>
<dbReference type="OrthoDB" id="9082843at2"/>
<sequence length="223" mass="24692">MKNVRLIRHGESAANAGKASLDHATIPLTPKGVEQAYLVAQSFNHAPALIVASPFFRAQVTATATVAAFPATPLETWPIHEFTYLEPARCANTTVAQRQNWVEAYWAKSDPTFRDGAGAESFMDFIFRVQSFLDQLAKHPAQDIAVFSHGQFINAVAWLIERKPETIDGRAMADWREYEITNPVPNCCGYLLSRRPADDTWRICPQVGPDGSCSKLVLSPFGK</sequence>
<proteinExistence type="predicted"/>
<gene>
    <name evidence="3" type="ORF">PS918_02682</name>
</gene>
<evidence type="ECO:0000313" key="4">
    <source>
        <dbReference type="Proteomes" id="UP000326611"/>
    </source>
</evidence>
<dbReference type="InterPro" id="IPR029033">
    <property type="entry name" value="His_PPase_superfam"/>
</dbReference>
<reference evidence="3 4" key="1">
    <citation type="submission" date="2019-09" db="EMBL/GenBank/DDBJ databases">
        <authorList>
            <person name="Chandra G."/>
            <person name="Truman W A."/>
        </authorList>
    </citation>
    <scope>NUCLEOTIDE SEQUENCE [LARGE SCALE GENOMIC DNA]</scope>
    <source>
        <strain evidence="3">PS918</strain>
    </source>
</reference>
<protein>
    <recommendedName>
        <fullName evidence="5">Phosphoglycerate kinase</fullName>
    </recommendedName>
</protein>
<dbReference type="AlphaFoldDB" id="A0A5E7SG83"/>
<dbReference type="EMBL" id="CABVIY010000003">
    <property type="protein sequence ID" value="VVP84948.1"/>
    <property type="molecule type" value="Genomic_DNA"/>
</dbReference>
<dbReference type="PANTHER" id="PTHR48100:SF1">
    <property type="entry name" value="HISTIDINE PHOSPHATASE FAMILY PROTEIN-RELATED"/>
    <property type="match status" value="1"/>
</dbReference>
<evidence type="ECO:0000313" key="3">
    <source>
        <dbReference type="EMBL" id="VVP84948.1"/>
    </source>
</evidence>
<dbReference type="InterPro" id="IPR001345">
    <property type="entry name" value="PG/BPGM_mutase_AS"/>
</dbReference>
<dbReference type="SMART" id="SM00855">
    <property type="entry name" value="PGAM"/>
    <property type="match status" value="1"/>
</dbReference>
<dbReference type="InterPro" id="IPR050275">
    <property type="entry name" value="PGM_Phosphatase"/>
</dbReference>
<dbReference type="Proteomes" id="UP000326611">
    <property type="component" value="Unassembled WGS sequence"/>
</dbReference>
<dbReference type="RefSeq" id="WP_150770728.1">
    <property type="nucleotide sequence ID" value="NZ_CABVIY010000003.1"/>
</dbReference>
<evidence type="ECO:0000256" key="1">
    <source>
        <dbReference type="ARBA" id="ARBA00023152"/>
    </source>
</evidence>
<dbReference type="CDD" id="cd07067">
    <property type="entry name" value="HP_PGM_like"/>
    <property type="match status" value="1"/>
</dbReference>
<dbReference type="InterPro" id="IPR013078">
    <property type="entry name" value="His_Pase_superF_clade-1"/>
</dbReference>
<dbReference type="Gene3D" id="3.40.50.1240">
    <property type="entry name" value="Phosphoglycerate mutase-like"/>
    <property type="match status" value="1"/>
</dbReference>
<evidence type="ECO:0000256" key="2">
    <source>
        <dbReference type="ARBA" id="ARBA00023235"/>
    </source>
</evidence>
<dbReference type="GO" id="GO:0016791">
    <property type="term" value="F:phosphatase activity"/>
    <property type="evidence" value="ECO:0007669"/>
    <property type="project" value="TreeGrafter"/>
</dbReference>
<accession>A0A5E7SG83</accession>
<keyword evidence="2" id="KW-0413">Isomerase</keyword>
<keyword evidence="1" id="KW-0324">Glycolysis</keyword>
<dbReference type="PANTHER" id="PTHR48100">
    <property type="entry name" value="BROAD-SPECIFICITY PHOSPHATASE YOR283W-RELATED"/>
    <property type="match status" value="1"/>
</dbReference>